<dbReference type="WBParaSite" id="PSAMB.scaffold1437size31546.g13206.t1">
    <property type="protein sequence ID" value="PSAMB.scaffold1437size31546.g13206.t1"/>
    <property type="gene ID" value="PSAMB.scaffold1437size31546.g13206"/>
</dbReference>
<reference evidence="7" key="1">
    <citation type="submission" date="2022-11" db="UniProtKB">
        <authorList>
            <consortium name="WormBaseParasite"/>
        </authorList>
    </citation>
    <scope>IDENTIFICATION</scope>
</reference>
<dbReference type="PROSITE" id="PS51800">
    <property type="entry name" value="ZF_CHHC_U11_48K"/>
    <property type="match status" value="1"/>
</dbReference>
<dbReference type="InterPro" id="IPR022776">
    <property type="entry name" value="TRM13/UPF0224_CHHC_Znf_dom"/>
</dbReference>
<dbReference type="InterPro" id="IPR009818">
    <property type="entry name" value="PAM2_motif"/>
</dbReference>
<evidence type="ECO:0000256" key="1">
    <source>
        <dbReference type="ARBA" id="ARBA00022723"/>
    </source>
</evidence>
<feature type="domain" description="CHHC U11-48K-type" evidence="5">
    <location>
        <begin position="49"/>
        <end position="76"/>
    </location>
</feature>
<accession>A0A914V3S9</accession>
<name>A0A914V3S9_9BILA</name>
<keyword evidence="6" id="KW-1185">Reference proteome</keyword>
<evidence type="ECO:0000313" key="7">
    <source>
        <dbReference type="WBParaSite" id="PSAMB.scaffold1437size31546.g13206.t1"/>
    </source>
</evidence>
<feature type="region of interest" description="Disordered" evidence="4">
    <location>
        <begin position="242"/>
        <end position="271"/>
    </location>
</feature>
<feature type="compositionally biased region" description="Low complexity" evidence="4">
    <location>
        <begin position="242"/>
        <end position="254"/>
    </location>
</feature>
<evidence type="ECO:0000256" key="3">
    <source>
        <dbReference type="ARBA" id="ARBA00022833"/>
    </source>
</evidence>
<evidence type="ECO:0000313" key="6">
    <source>
        <dbReference type="Proteomes" id="UP000887566"/>
    </source>
</evidence>
<dbReference type="GO" id="GO:0008270">
    <property type="term" value="F:zinc ion binding"/>
    <property type="evidence" value="ECO:0007669"/>
    <property type="project" value="UniProtKB-KW"/>
</dbReference>
<evidence type="ECO:0000256" key="4">
    <source>
        <dbReference type="SAM" id="MobiDB-lite"/>
    </source>
</evidence>
<dbReference type="Pfam" id="PF07145">
    <property type="entry name" value="PAM2"/>
    <property type="match status" value="1"/>
</dbReference>
<evidence type="ECO:0000259" key="5">
    <source>
        <dbReference type="PROSITE" id="PS51800"/>
    </source>
</evidence>
<dbReference type="Proteomes" id="UP000887566">
    <property type="component" value="Unplaced"/>
</dbReference>
<protein>
    <submittedName>
        <fullName evidence="7">CHHC U11-48K-type domain-containing protein</fullName>
    </submittedName>
</protein>
<keyword evidence="1" id="KW-0479">Metal-binding</keyword>
<dbReference type="Pfam" id="PF05253">
    <property type="entry name" value="zf-U11-48K"/>
    <property type="match status" value="1"/>
</dbReference>
<keyword evidence="2" id="KW-0863">Zinc-finger</keyword>
<proteinExistence type="predicted"/>
<organism evidence="6 7">
    <name type="scientific">Plectus sambesii</name>
    <dbReference type="NCBI Taxonomy" id="2011161"/>
    <lineage>
        <taxon>Eukaryota</taxon>
        <taxon>Metazoa</taxon>
        <taxon>Ecdysozoa</taxon>
        <taxon>Nematoda</taxon>
        <taxon>Chromadorea</taxon>
        <taxon>Plectida</taxon>
        <taxon>Plectina</taxon>
        <taxon>Plectoidea</taxon>
        <taxon>Plectidae</taxon>
        <taxon>Plectus</taxon>
    </lineage>
</organism>
<dbReference type="AlphaFoldDB" id="A0A914V3S9"/>
<sequence>MSSVGAWDWMRSLIIGCPYKCGLTASAFDIDHHVVNCRQLWMQNGGRDLKICPYNRQHHVPLPEYQYHLERCGGGATAVLSAAKSAEGAKSKLNVNAPVFTPRSSSNGSSCSLGGTTTNGSAAFLPLTEHVPKSDPQYLPHGTTVRDTGGYSAVDQWLNAQCARQGSVEPHPTSVGGVPSSTDDSTWRQNYQNYELFELFPKRRPLVASLEDLIDLECSHAEEQQQQGGAVRSTMCGFQSMSSSSSGCASQPQSERASPDSDTAPPIHMSGFDHITPASFIAPNNPIKPQLPGVQSLAETLEAWNKQQAMNNGGQFEIRNAATTGAQWSSWSSGVGEHLLTKGWTGF</sequence>
<keyword evidence="3" id="KW-0862">Zinc</keyword>
<evidence type="ECO:0000256" key="2">
    <source>
        <dbReference type="ARBA" id="ARBA00022771"/>
    </source>
</evidence>